<reference evidence="1" key="2">
    <citation type="submission" date="2022-01" db="EMBL/GenBank/DDBJ databases">
        <authorList>
            <person name="Yamashiro T."/>
            <person name="Shiraishi A."/>
            <person name="Satake H."/>
            <person name="Nakayama K."/>
        </authorList>
    </citation>
    <scope>NUCLEOTIDE SEQUENCE</scope>
</reference>
<reference evidence="1" key="1">
    <citation type="journal article" date="2022" name="Int. J. Mol. Sci.">
        <title>Draft Genome of Tanacetum Coccineum: Genomic Comparison of Closely Related Tanacetum-Family Plants.</title>
        <authorList>
            <person name="Yamashiro T."/>
            <person name="Shiraishi A."/>
            <person name="Nakayama K."/>
            <person name="Satake H."/>
        </authorList>
    </citation>
    <scope>NUCLEOTIDE SEQUENCE</scope>
</reference>
<comment type="caution">
    <text evidence="1">The sequence shown here is derived from an EMBL/GenBank/DDBJ whole genome shotgun (WGS) entry which is preliminary data.</text>
</comment>
<evidence type="ECO:0000313" key="2">
    <source>
        <dbReference type="Proteomes" id="UP001151760"/>
    </source>
</evidence>
<dbReference type="Proteomes" id="UP001151760">
    <property type="component" value="Unassembled WGS sequence"/>
</dbReference>
<evidence type="ECO:0000313" key="1">
    <source>
        <dbReference type="EMBL" id="GJT81032.1"/>
    </source>
</evidence>
<dbReference type="EMBL" id="BQNB010019046">
    <property type="protein sequence ID" value="GJT81032.1"/>
    <property type="molecule type" value="Genomic_DNA"/>
</dbReference>
<proteinExistence type="predicted"/>
<sequence length="102" mass="11368">MGHRWLCSKTISVSSHLLELYFVGGGLAGALHCMKWFGMSCDLDPSHIKEAFEIASLHTHTPKLDVIQCLEKKLGYEFKVKGLLAGVDGWLPEIVVGIWICR</sequence>
<organism evidence="1 2">
    <name type="scientific">Tanacetum coccineum</name>
    <dbReference type="NCBI Taxonomy" id="301880"/>
    <lineage>
        <taxon>Eukaryota</taxon>
        <taxon>Viridiplantae</taxon>
        <taxon>Streptophyta</taxon>
        <taxon>Embryophyta</taxon>
        <taxon>Tracheophyta</taxon>
        <taxon>Spermatophyta</taxon>
        <taxon>Magnoliopsida</taxon>
        <taxon>eudicotyledons</taxon>
        <taxon>Gunneridae</taxon>
        <taxon>Pentapetalae</taxon>
        <taxon>asterids</taxon>
        <taxon>campanulids</taxon>
        <taxon>Asterales</taxon>
        <taxon>Asteraceae</taxon>
        <taxon>Asteroideae</taxon>
        <taxon>Anthemideae</taxon>
        <taxon>Anthemidinae</taxon>
        <taxon>Tanacetum</taxon>
    </lineage>
</organism>
<name>A0ABQ5GZF4_9ASTR</name>
<accession>A0ABQ5GZF4</accession>
<gene>
    <name evidence="1" type="ORF">Tco_1055374</name>
</gene>
<protein>
    <submittedName>
        <fullName evidence="1">Uncharacterized protein</fullName>
    </submittedName>
</protein>
<keyword evidence="2" id="KW-1185">Reference proteome</keyword>